<reference evidence="7 8" key="1">
    <citation type="submission" date="2015-10" db="EMBL/GenBank/DDBJ databases">
        <title>Full genome of DAOMC 229536 Phialocephala scopiformis, a fungal endophyte of spruce producing the potent anti-insectan compound rugulosin.</title>
        <authorList>
            <consortium name="DOE Joint Genome Institute"/>
            <person name="Walker A.K."/>
            <person name="Frasz S.L."/>
            <person name="Seifert K.A."/>
            <person name="Miller J.D."/>
            <person name="Mondo S.J."/>
            <person name="Labutti K."/>
            <person name="Lipzen A."/>
            <person name="Dockter R."/>
            <person name="Kennedy M."/>
            <person name="Grigoriev I.V."/>
            <person name="Spatafora J.W."/>
        </authorList>
    </citation>
    <scope>NUCLEOTIDE SEQUENCE [LARGE SCALE GENOMIC DNA]</scope>
    <source>
        <strain evidence="7 8">CBS 120377</strain>
    </source>
</reference>
<dbReference type="GeneID" id="28825080"/>
<keyword evidence="3" id="KW-0274">FAD</keyword>
<comment type="cofactor">
    <cofactor evidence="1">
        <name>FAD</name>
        <dbReference type="ChEBI" id="CHEBI:57692"/>
    </cofactor>
</comment>
<dbReference type="Gene3D" id="3.50.50.60">
    <property type="entry name" value="FAD/NAD(P)-binding domain"/>
    <property type="match status" value="1"/>
</dbReference>
<dbReference type="Proteomes" id="UP000070700">
    <property type="component" value="Unassembled WGS sequence"/>
</dbReference>
<dbReference type="OrthoDB" id="47494at2759"/>
<proteinExistence type="predicted"/>
<evidence type="ECO:0000256" key="2">
    <source>
        <dbReference type="ARBA" id="ARBA00022630"/>
    </source>
</evidence>
<protein>
    <submittedName>
        <fullName evidence="7">FAD/NAD(P)-binding domain-containing protein</fullName>
    </submittedName>
</protein>
<keyword evidence="2" id="KW-0285">Flavoprotein</keyword>
<dbReference type="EMBL" id="KQ947420">
    <property type="protein sequence ID" value="KUJ14224.1"/>
    <property type="molecule type" value="Genomic_DNA"/>
</dbReference>
<sequence length="405" mass="44064">MPDTKIDSPKEVLIIGAGVVGLTLAQGCREAGIPFRIFEQHELSSERSQGWSLTLHWSIASLERTIGPQLSALLPQTNVDSSIKEGEGGFLFLNAATCEPKYHVYPTRRFLRAGRQKLRTVLTSGLDIQYGKKLESFSTKGTEVTARFADGTSVTGGLLIGADGNNSVVRAGLKMENTKLTPLPVNLIGAVRHFTPEQAAPVRALNPLLFFALQPYTKTFLFYSIQEVLADPDGRNSYDALVGVTWMVNDAEKDAIPNTSPERVVEMKKRAQCFAEPLLSMIMDIPDDSMSTTGLRLADFPCEPWDNQNGVVTLAGDSAHAMTMFRGEGANHGILDAALLVDQLKKVYSGEIGQIAGLQAYEAEMQERTHAAVLKSRQAAFDGHDWDAIIDTSPLIGGRFPPTTA</sequence>
<evidence type="ECO:0000313" key="8">
    <source>
        <dbReference type="Proteomes" id="UP000070700"/>
    </source>
</evidence>
<dbReference type="PANTHER" id="PTHR47178:SF1">
    <property type="entry name" value="FAD-BINDING DOMAIN-CONTAINING PROTEIN-RELATED"/>
    <property type="match status" value="1"/>
</dbReference>
<dbReference type="PRINTS" id="PR00420">
    <property type="entry name" value="RNGMNOXGNASE"/>
</dbReference>
<accession>A0A194X2I6</accession>
<dbReference type="Pfam" id="PF01494">
    <property type="entry name" value="FAD_binding_3"/>
    <property type="match status" value="1"/>
</dbReference>
<evidence type="ECO:0000259" key="6">
    <source>
        <dbReference type="Pfam" id="PF01494"/>
    </source>
</evidence>
<dbReference type="PROSITE" id="PS51257">
    <property type="entry name" value="PROKAR_LIPOPROTEIN"/>
    <property type="match status" value="1"/>
</dbReference>
<keyword evidence="8" id="KW-1185">Reference proteome</keyword>
<evidence type="ECO:0000256" key="1">
    <source>
        <dbReference type="ARBA" id="ARBA00001974"/>
    </source>
</evidence>
<evidence type="ECO:0000256" key="3">
    <source>
        <dbReference type="ARBA" id="ARBA00022827"/>
    </source>
</evidence>
<keyword evidence="5" id="KW-0503">Monooxygenase</keyword>
<dbReference type="InterPro" id="IPR036188">
    <property type="entry name" value="FAD/NAD-bd_sf"/>
</dbReference>
<organism evidence="7 8">
    <name type="scientific">Mollisia scopiformis</name>
    <name type="common">Conifer needle endophyte fungus</name>
    <name type="synonym">Phialocephala scopiformis</name>
    <dbReference type="NCBI Taxonomy" id="149040"/>
    <lineage>
        <taxon>Eukaryota</taxon>
        <taxon>Fungi</taxon>
        <taxon>Dikarya</taxon>
        <taxon>Ascomycota</taxon>
        <taxon>Pezizomycotina</taxon>
        <taxon>Leotiomycetes</taxon>
        <taxon>Helotiales</taxon>
        <taxon>Mollisiaceae</taxon>
        <taxon>Mollisia</taxon>
    </lineage>
</organism>
<gene>
    <name evidence="7" type="ORF">LY89DRAFT_686733</name>
</gene>
<evidence type="ECO:0000256" key="5">
    <source>
        <dbReference type="ARBA" id="ARBA00023033"/>
    </source>
</evidence>
<dbReference type="KEGG" id="psco:LY89DRAFT_686733"/>
<name>A0A194X2I6_MOLSC</name>
<dbReference type="InterPro" id="IPR002938">
    <property type="entry name" value="FAD-bd"/>
</dbReference>
<dbReference type="RefSeq" id="XP_018068579.1">
    <property type="nucleotide sequence ID" value="XM_018215354.1"/>
</dbReference>
<dbReference type="GO" id="GO:0071949">
    <property type="term" value="F:FAD binding"/>
    <property type="evidence" value="ECO:0007669"/>
    <property type="project" value="InterPro"/>
</dbReference>
<dbReference type="SUPFAM" id="SSF51905">
    <property type="entry name" value="FAD/NAD(P)-binding domain"/>
    <property type="match status" value="1"/>
</dbReference>
<feature type="domain" description="FAD-binding" evidence="6">
    <location>
        <begin position="11"/>
        <end position="373"/>
    </location>
</feature>
<dbReference type="GO" id="GO:0004497">
    <property type="term" value="F:monooxygenase activity"/>
    <property type="evidence" value="ECO:0007669"/>
    <property type="project" value="UniProtKB-KW"/>
</dbReference>
<evidence type="ECO:0000256" key="4">
    <source>
        <dbReference type="ARBA" id="ARBA00023002"/>
    </source>
</evidence>
<evidence type="ECO:0000313" key="7">
    <source>
        <dbReference type="EMBL" id="KUJ14224.1"/>
    </source>
</evidence>
<dbReference type="PANTHER" id="PTHR47178">
    <property type="entry name" value="MONOOXYGENASE, FAD-BINDING"/>
    <property type="match status" value="1"/>
</dbReference>
<dbReference type="InParanoid" id="A0A194X2I6"/>
<keyword evidence="4" id="KW-0560">Oxidoreductase</keyword>
<dbReference type="AlphaFoldDB" id="A0A194X2I6"/>